<evidence type="ECO:0000313" key="6">
    <source>
        <dbReference type="Proteomes" id="UP001058974"/>
    </source>
</evidence>
<gene>
    <name evidence="5" type="ORF">KIW84_076617</name>
</gene>
<dbReference type="EMBL" id="JAMSHJ010000007">
    <property type="protein sequence ID" value="KAI5391883.1"/>
    <property type="molecule type" value="Genomic_DNA"/>
</dbReference>
<protein>
    <recommendedName>
        <fullName evidence="4">PROP1-like PPR domain-containing protein</fullName>
    </recommendedName>
</protein>
<comment type="similarity">
    <text evidence="1">Belongs to the PPR family. P subfamily.</text>
</comment>
<comment type="caution">
    <text evidence="5">The sequence shown here is derived from an EMBL/GenBank/DDBJ whole genome shotgun (WGS) entry which is preliminary data.</text>
</comment>
<dbReference type="InterPro" id="IPR050667">
    <property type="entry name" value="PPR-containing_protein"/>
</dbReference>
<dbReference type="AlphaFoldDB" id="A0A9D5A2L9"/>
<feature type="repeat" description="PPR" evidence="3">
    <location>
        <begin position="637"/>
        <end position="671"/>
    </location>
</feature>
<accession>A0A9D5A2L9</accession>
<feature type="repeat" description="PPR" evidence="3">
    <location>
        <begin position="496"/>
        <end position="530"/>
    </location>
</feature>
<feature type="domain" description="PROP1-like PPR" evidence="4">
    <location>
        <begin position="172"/>
        <end position="286"/>
    </location>
</feature>
<dbReference type="Pfam" id="PF17177">
    <property type="entry name" value="PPR_long"/>
    <property type="match status" value="1"/>
</dbReference>
<evidence type="ECO:0000256" key="3">
    <source>
        <dbReference type="PROSITE-ProRule" id="PRU00708"/>
    </source>
</evidence>
<feature type="repeat" description="PPR" evidence="3">
    <location>
        <begin position="288"/>
        <end position="322"/>
    </location>
</feature>
<dbReference type="Pfam" id="PF13041">
    <property type="entry name" value="PPR_2"/>
    <property type="match status" value="1"/>
</dbReference>
<feature type="repeat" description="PPR" evidence="3">
    <location>
        <begin position="393"/>
        <end position="427"/>
    </location>
</feature>
<dbReference type="OrthoDB" id="185373at2759"/>
<proteinExistence type="inferred from homology"/>
<dbReference type="NCBIfam" id="TIGR00756">
    <property type="entry name" value="PPR"/>
    <property type="match status" value="7"/>
</dbReference>
<evidence type="ECO:0000259" key="4">
    <source>
        <dbReference type="Pfam" id="PF17177"/>
    </source>
</evidence>
<dbReference type="Proteomes" id="UP001058974">
    <property type="component" value="Chromosome 7"/>
</dbReference>
<reference evidence="5 6" key="1">
    <citation type="journal article" date="2022" name="Nat. Genet.">
        <title>Improved pea reference genome and pan-genome highlight genomic features and evolutionary characteristics.</title>
        <authorList>
            <person name="Yang T."/>
            <person name="Liu R."/>
            <person name="Luo Y."/>
            <person name="Hu S."/>
            <person name="Wang D."/>
            <person name="Wang C."/>
            <person name="Pandey M.K."/>
            <person name="Ge S."/>
            <person name="Xu Q."/>
            <person name="Li N."/>
            <person name="Li G."/>
            <person name="Huang Y."/>
            <person name="Saxena R.K."/>
            <person name="Ji Y."/>
            <person name="Li M."/>
            <person name="Yan X."/>
            <person name="He Y."/>
            <person name="Liu Y."/>
            <person name="Wang X."/>
            <person name="Xiang C."/>
            <person name="Varshney R.K."/>
            <person name="Ding H."/>
            <person name="Gao S."/>
            <person name="Zong X."/>
        </authorList>
    </citation>
    <scope>NUCLEOTIDE SEQUENCE [LARGE SCALE GENOMIC DNA]</scope>
    <source>
        <strain evidence="5 6">cv. Zhongwan 6</strain>
    </source>
</reference>
<dbReference type="SUPFAM" id="SSF48452">
    <property type="entry name" value="TPR-like"/>
    <property type="match status" value="1"/>
</dbReference>
<feature type="repeat" description="PPR" evidence="3">
    <location>
        <begin position="253"/>
        <end position="287"/>
    </location>
</feature>
<dbReference type="PANTHER" id="PTHR47939:SF13">
    <property type="entry name" value="OS03G0201400 PROTEIN"/>
    <property type="match status" value="1"/>
</dbReference>
<dbReference type="InterPro" id="IPR033443">
    <property type="entry name" value="PROP1-like_PPR_dom"/>
</dbReference>
<keyword evidence="6" id="KW-1185">Reference proteome</keyword>
<dbReference type="PANTHER" id="PTHR47939">
    <property type="entry name" value="MEMBRANE-ASSOCIATED SALT-INDUCIBLE PROTEIN-LIKE"/>
    <property type="match status" value="1"/>
</dbReference>
<dbReference type="Gramene" id="Psat07G0661700-T1">
    <property type="protein sequence ID" value="KAI5391883.1"/>
    <property type="gene ID" value="KIW84_076617"/>
</dbReference>
<keyword evidence="2" id="KW-0677">Repeat</keyword>
<dbReference type="InterPro" id="IPR011990">
    <property type="entry name" value="TPR-like_helical_dom_sf"/>
</dbReference>
<feature type="repeat" description="PPR" evidence="3">
    <location>
        <begin position="323"/>
        <end position="357"/>
    </location>
</feature>
<dbReference type="Pfam" id="PF01535">
    <property type="entry name" value="PPR"/>
    <property type="match status" value="5"/>
</dbReference>
<dbReference type="PROSITE" id="PS51375">
    <property type="entry name" value="PPR"/>
    <property type="match status" value="7"/>
</dbReference>
<name>A0A9D5A2L9_PEA</name>
<evidence type="ECO:0000313" key="5">
    <source>
        <dbReference type="EMBL" id="KAI5391883.1"/>
    </source>
</evidence>
<feature type="repeat" description="PPR" evidence="3">
    <location>
        <begin position="218"/>
        <end position="252"/>
    </location>
</feature>
<evidence type="ECO:0000256" key="1">
    <source>
        <dbReference type="ARBA" id="ARBA00007626"/>
    </source>
</evidence>
<organism evidence="5 6">
    <name type="scientific">Pisum sativum</name>
    <name type="common">Garden pea</name>
    <name type="synonym">Lathyrus oleraceus</name>
    <dbReference type="NCBI Taxonomy" id="3888"/>
    <lineage>
        <taxon>Eukaryota</taxon>
        <taxon>Viridiplantae</taxon>
        <taxon>Streptophyta</taxon>
        <taxon>Embryophyta</taxon>
        <taxon>Tracheophyta</taxon>
        <taxon>Spermatophyta</taxon>
        <taxon>Magnoliopsida</taxon>
        <taxon>eudicotyledons</taxon>
        <taxon>Gunneridae</taxon>
        <taxon>Pentapetalae</taxon>
        <taxon>rosids</taxon>
        <taxon>fabids</taxon>
        <taxon>Fabales</taxon>
        <taxon>Fabaceae</taxon>
        <taxon>Papilionoideae</taxon>
        <taxon>50 kb inversion clade</taxon>
        <taxon>NPAAA clade</taxon>
        <taxon>Hologalegina</taxon>
        <taxon>IRL clade</taxon>
        <taxon>Fabeae</taxon>
        <taxon>Lathyrus</taxon>
    </lineage>
</organism>
<evidence type="ECO:0000256" key="2">
    <source>
        <dbReference type="ARBA" id="ARBA00022737"/>
    </source>
</evidence>
<sequence>MPPQTPTTPNKFYFFYGHRKPSQNRPTVRGGLFSNRQTLAPPKPKSNKLTHHFEIQKWDPHFLSQSNSPSPDTSFSASIRLSPIARFIIDSFRKNDYKWGPTVVTELNKLRRVTPTLVAEVLKVQTNPTLAFNFFHWVEKQKGYHHNFASFNAFAYFLNRANHFRAADNLPELMDAQGKPPSEKQFEILIRMHSDAGRGLRVYHVYDKMRNKFGVKPRVFLYNRIMDALVKTGHLDLALSVYSDFREDGLVEETVTFMILIKGLCNAGKIDEMLEVLGRMRNKLCKPDVFAYTALVRIMVPAGNLDGCLRVWEEMKRDRVEPDVMAYSTIIGGLAKGGRVLEGYELLKEMKSKGHLIDRAIYGSLVESFVGENKVGLAFDLLKDLVSSGYRADLGIYNNLIEGLCNMNKLEKAYMLFQVTIKEGLEPDFLSVKPLLLAYAEKKQMEEFLKLLEKMEKLGFSVIDNLSKFFSHLVEKLGPIMAMEVFTHLKERGYVSVEIYSLVMDSLYLSGEVEKALSLFDEIKSSDLKPDSSIYNIAILCFVDRGEIKEACLCHNKIIEMSCIPSVAAYCCLAKGLCEIGEIDEAMMLVRDCLGSVVSGPMEFKYCLTILHICKSNDAEKVISVLSEMMQQGCSLGNVVCSAIISGMCKYGTIEEARKVFSNLRDRKLLTESDTIVYDELLIDHMKKKTADLVISGLKFFGLESKLKSKGCKLLPD</sequence>
<dbReference type="Gene3D" id="1.25.40.10">
    <property type="entry name" value="Tetratricopeptide repeat domain"/>
    <property type="match status" value="5"/>
</dbReference>
<dbReference type="InterPro" id="IPR002885">
    <property type="entry name" value="PPR_rpt"/>
</dbReference>